<comment type="cofactor">
    <cofactor evidence="1 9 10">
        <name>pyridoxal 5'-phosphate</name>
        <dbReference type="ChEBI" id="CHEBI:597326"/>
    </cofactor>
</comment>
<sequence>MFSQRIEQALTIRQEKGLSRQLNVLEGGNQPMFCQGSRQYINFSSNDYLGMATEPELIQAWKEGLDKYGAGSGASPLVTGFSRAHAELEQTLCSWLGYDRAILFNSGFSANQAVLFSLLEKGDLLVQDKLNHASLMEAGMLSPANMKRFRHNDPEHLNTQLSQPALVVTEGVFSMDGDTSPLKNIKQICDKQNSWLMVDDAHGIGVLGEEGKGSCCAEGIKPQLLIVTFGKGFGLSGAAVLCDKPTGDYLTQFARHHVYSTAMPPAQAYALKKAANMIQSQQWRRDRLAELQSAYNDTLSGLEGFVSTPTPIKPFICGDASHALSMADNLKSHGFWATAIRPPTVPNGSARIRITLTANHSPEQVKALAEAIVQFSEEHNRES</sequence>
<feature type="binding site" evidence="9">
    <location>
        <position position="344"/>
    </location>
    <ligand>
        <name>substrate</name>
    </ligand>
</feature>
<dbReference type="GO" id="GO:0030170">
    <property type="term" value="F:pyridoxal phosphate binding"/>
    <property type="evidence" value="ECO:0007669"/>
    <property type="project" value="UniProtKB-UniRule"/>
</dbReference>
<keyword evidence="13" id="KW-1185">Reference proteome</keyword>
<comment type="pathway">
    <text evidence="2 9">Cofactor biosynthesis; biotin biosynthesis.</text>
</comment>
<evidence type="ECO:0000256" key="6">
    <source>
        <dbReference type="ARBA" id="ARBA00022756"/>
    </source>
</evidence>
<dbReference type="EC" id="2.3.1.47" evidence="9"/>
<dbReference type="PANTHER" id="PTHR13693:SF100">
    <property type="entry name" value="8-AMINO-7-OXONONANOATE SYNTHASE"/>
    <property type="match status" value="1"/>
</dbReference>
<evidence type="ECO:0000313" key="12">
    <source>
        <dbReference type="EMBL" id="PWI33905.1"/>
    </source>
</evidence>
<evidence type="ECO:0000256" key="8">
    <source>
        <dbReference type="ARBA" id="ARBA00047715"/>
    </source>
</evidence>
<evidence type="ECO:0000256" key="4">
    <source>
        <dbReference type="ARBA" id="ARBA00011738"/>
    </source>
</evidence>
<protein>
    <recommendedName>
        <fullName evidence="9">8-amino-7-oxononanoate synthase</fullName>
        <shortName evidence="9">AONS</shortName>
        <ecNumber evidence="9">2.3.1.47</ecNumber>
    </recommendedName>
    <alternativeName>
        <fullName evidence="9">7-keto-8-amino-pelargonic acid synthase</fullName>
        <shortName evidence="9">7-KAP synthase</shortName>
        <shortName evidence="9">KAPA synthase</shortName>
    </alternativeName>
    <alternativeName>
        <fullName evidence="9">8-amino-7-ketopelargonate synthase</fullName>
    </alternativeName>
</protein>
<organism evidence="12 13">
    <name type="scientific">Vibrio albus</name>
    <dbReference type="NCBI Taxonomy" id="2200953"/>
    <lineage>
        <taxon>Bacteria</taxon>
        <taxon>Pseudomonadati</taxon>
        <taxon>Pseudomonadota</taxon>
        <taxon>Gammaproteobacteria</taxon>
        <taxon>Vibrionales</taxon>
        <taxon>Vibrionaceae</taxon>
        <taxon>Vibrio</taxon>
    </lineage>
</organism>
<evidence type="ECO:0000256" key="9">
    <source>
        <dbReference type="HAMAP-Rule" id="MF_01693"/>
    </source>
</evidence>
<dbReference type="InterPro" id="IPR050087">
    <property type="entry name" value="AON_synthase_class-II"/>
</dbReference>
<evidence type="ECO:0000256" key="5">
    <source>
        <dbReference type="ARBA" id="ARBA00022679"/>
    </source>
</evidence>
<gene>
    <name evidence="9 12" type="primary">bioF</name>
    <name evidence="12" type="ORF">DI392_06815</name>
</gene>
<dbReference type="NCBIfam" id="TIGR00858">
    <property type="entry name" value="bioF"/>
    <property type="match status" value="1"/>
</dbReference>
<dbReference type="InterPro" id="IPR015422">
    <property type="entry name" value="PyrdxlP-dep_Trfase_small"/>
</dbReference>
<dbReference type="OrthoDB" id="9807157at2"/>
<dbReference type="Gene3D" id="3.90.1150.10">
    <property type="entry name" value="Aspartate Aminotransferase, domain 1"/>
    <property type="match status" value="1"/>
</dbReference>
<dbReference type="Pfam" id="PF00155">
    <property type="entry name" value="Aminotran_1_2"/>
    <property type="match status" value="1"/>
</dbReference>
<keyword evidence="5 9" id="KW-0808">Transferase</keyword>
<dbReference type="GO" id="GO:0009102">
    <property type="term" value="P:biotin biosynthetic process"/>
    <property type="evidence" value="ECO:0007669"/>
    <property type="project" value="UniProtKB-UniRule"/>
</dbReference>
<comment type="subunit">
    <text evidence="4 9">Homodimer.</text>
</comment>
<accession>A0A2U3BB02</accession>
<dbReference type="InterPro" id="IPR004723">
    <property type="entry name" value="AONS_Archaea/Proteobacteria"/>
</dbReference>
<keyword evidence="6 9" id="KW-0093">Biotin biosynthesis</keyword>
<comment type="similarity">
    <text evidence="3 9">Belongs to the class-II pyridoxal-phosphate-dependent aminotransferase family. BioF subfamily.</text>
</comment>
<dbReference type="InterPro" id="IPR022834">
    <property type="entry name" value="AONS_Proteobacteria"/>
</dbReference>
<feature type="domain" description="Aminotransferase class I/classII large" evidence="11">
    <location>
        <begin position="39"/>
        <end position="372"/>
    </location>
</feature>
<feature type="binding site" evidence="9">
    <location>
        <begin position="107"/>
        <end position="108"/>
    </location>
    <ligand>
        <name>pyridoxal 5'-phosphate</name>
        <dbReference type="ChEBI" id="CHEBI:597326"/>
    </ligand>
</feature>
<dbReference type="AlphaFoldDB" id="A0A2U3BB02"/>
<keyword evidence="7 9" id="KW-0663">Pyridoxal phosphate</keyword>
<feature type="modified residue" description="N6-(pyridoxal phosphate)lysine" evidence="9 10">
    <location>
        <position position="231"/>
    </location>
</feature>
<feature type="binding site" evidence="9">
    <location>
        <position position="202"/>
    </location>
    <ligand>
        <name>pyridoxal 5'-phosphate</name>
        <dbReference type="ChEBI" id="CHEBI:597326"/>
    </ligand>
</feature>
<feature type="binding site" evidence="9">
    <location>
        <position position="132"/>
    </location>
    <ligand>
        <name>substrate</name>
    </ligand>
</feature>
<dbReference type="CDD" id="cd06454">
    <property type="entry name" value="KBL_like"/>
    <property type="match status" value="1"/>
</dbReference>
<comment type="catalytic activity">
    <reaction evidence="8 9">
        <text>6-carboxyhexanoyl-[ACP] + L-alanine + H(+) = (8S)-8-amino-7-oxononanoate + holo-[ACP] + CO2</text>
        <dbReference type="Rhea" id="RHEA:42288"/>
        <dbReference type="Rhea" id="RHEA-COMP:9685"/>
        <dbReference type="Rhea" id="RHEA-COMP:9955"/>
        <dbReference type="ChEBI" id="CHEBI:15378"/>
        <dbReference type="ChEBI" id="CHEBI:16526"/>
        <dbReference type="ChEBI" id="CHEBI:57972"/>
        <dbReference type="ChEBI" id="CHEBI:64479"/>
        <dbReference type="ChEBI" id="CHEBI:78846"/>
        <dbReference type="ChEBI" id="CHEBI:149468"/>
        <dbReference type="EC" id="2.3.1.47"/>
    </reaction>
</comment>
<dbReference type="RefSeq" id="WP_109319157.1">
    <property type="nucleotide sequence ID" value="NZ_QFWT01000003.1"/>
</dbReference>
<name>A0A2U3BB02_9VIBR</name>
<dbReference type="EMBL" id="QFWT01000003">
    <property type="protein sequence ID" value="PWI33905.1"/>
    <property type="molecule type" value="Genomic_DNA"/>
</dbReference>
<dbReference type="InterPro" id="IPR004839">
    <property type="entry name" value="Aminotransferase_I/II_large"/>
</dbReference>
<evidence type="ECO:0000256" key="2">
    <source>
        <dbReference type="ARBA" id="ARBA00004746"/>
    </source>
</evidence>
<dbReference type="PROSITE" id="PS00599">
    <property type="entry name" value="AA_TRANSFER_CLASS_2"/>
    <property type="match status" value="1"/>
</dbReference>
<dbReference type="InterPro" id="IPR001917">
    <property type="entry name" value="Aminotrans_II_pyridoxalP_BS"/>
</dbReference>
<evidence type="ECO:0000259" key="11">
    <source>
        <dbReference type="Pfam" id="PF00155"/>
    </source>
</evidence>
<dbReference type="InterPro" id="IPR015424">
    <property type="entry name" value="PyrdxlP-dep_Trfase"/>
</dbReference>
<dbReference type="PANTHER" id="PTHR13693">
    <property type="entry name" value="CLASS II AMINOTRANSFERASE/8-AMINO-7-OXONONANOATE SYNTHASE"/>
    <property type="match status" value="1"/>
</dbReference>
<feature type="binding site" evidence="9">
    <location>
        <position position="228"/>
    </location>
    <ligand>
        <name>pyridoxal 5'-phosphate</name>
        <dbReference type="ChEBI" id="CHEBI:597326"/>
    </ligand>
</feature>
<dbReference type="HAMAP" id="MF_01693">
    <property type="entry name" value="BioF_aminotrans_2"/>
    <property type="match status" value="1"/>
</dbReference>
<evidence type="ECO:0000256" key="3">
    <source>
        <dbReference type="ARBA" id="ARBA00010008"/>
    </source>
</evidence>
<dbReference type="GO" id="GO:0008710">
    <property type="term" value="F:8-amino-7-oxononanoate synthase activity"/>
    <property type="evidence" value="ECO:0007669"/>
    <property type="project" value="UniProtKB-UniRule"/>
</dbReference>
<comment type="function">
    <text evidence="9">Catalyzes the decarboxylative condensation of pimeloyl-[acyl-carrier protein] and L-alanine to produce 8-amino-7-oxononanoate (AON), [acyl-carrier protein], and carbon dioxide.</text>
</comment>
<proteinExistence type="inferred from homology"/>
<dbReference type="Gene3D" id="3.40.640.10">
    <property type="entry name" value="Type I PLP-dependent aspartate aminotransferase-like (Major domain)"/>
    <property type="match status" value="1"/>
</dbReference>
<evidence type="ECO:0000256" key="7">
    <source>
        <dbReference type="ARBA" id="ARBA00022898"/>
    </source>
</evidence>
<feature type="binding site" evidence="9">
    <location>
        <position position="20"/>
    </location>
    <ligand>
        <name>substrate</name>
    </ligand>
</feature>
<evidence type="ECO:0000313" key="13">
    <source>
        <dbReference type="Proteomes" id="UP000245362"/>
    </source>
</evidence>
<comment type="caution">
    <text evidence="12">The sequence shown here is derived from an EMBL/GenBank/DDBJ whole genome shotgun (WGS) entry which is preliminary data.</text>
</comment>
<evidence type="ECO:0000256" key="10">
    <source>
        <dbReference type="PIRSR" id="PIRSR604723-51"/>
    </source>
</evidence>
<dbReference type="InterPro" id="IPR015421">
    <property type="entry name" value="PyrdxlP-dep_Trfase_major"/>
</dbReference>
<evidence type="ECO:0000256" key="1">
    <source>
        <dbReference type="ARBA" id="ARBA00001933"/>
    </source>
</evidence>
<reference evidence="12 13" key="1">
    <citation type="submission" date="2018-05" db="EMBL/GenBank/DDBJ databases">
        <title>Vibrio limimaris sp. nov., isolated from marine sediment.</title>
        <authorList>
            <person name="Li C.-M."/>
        </authorList>
    </citation>
    <scope>NUCLEOTIDE SEQUENCE [LARGE SCALE GENOMIC DNA]</scope>
    <source>
        <strain evidence="12 13">E4404</strain>
    </source>
</reference>
<dbReference type="Proteomes" id="UP000245362">
    <property type="component" value="Unassembled WGS sequence"/>
</dbReference>
<dbReference type="UniPathway" id="UPA00078"/>
<dbReference type="SUPFAM" id="SSF53383">
    <property type="entry name" value="PLP-dependent transferases"/>
    <property type="match status" value="1"/>
</dbReference>
<feature type="binding site" evidence="9">
    <location>
        <position position="174"/>
    </location>
    <ligand>
        <name>pyridoxal 5'-phosphate</name>
        <dbReference type="ChEBI" id="CHEBI:597326"/>
    </ligand>
</feature>